<dbReference type="Gene3D" id="1.50.10.10">
    <property type="match status" value="1"/>
</dbReference>
<dbReference type="InterPro" id="IPR011613">
    <property type="entry name" value="GH15-like"/>
</dbReference>
<dbReference type="SUPFAM" id="SSF48208">
    <property type="entry name" value="Six-hairpin glycosidases"/>
    <property type="match status" value="1"/>
</dbReference>
<dbReference type="PANTHER" id="PTHR31616:SF10">
    <property type="entry name" value="TREHALASE"/>
    <property type="match status" value="1"/>
</dbReference>
<reference evidence="3" key="1">
    <citation type="journal article" date="2020" name="mSystems">
        <title>Genome- and Community-Level Interaction Insights into Carbon Utilization and Element Cycling Functions of Hydrothermarchaeota in Hydrothermal Sediment.</title>
        <authorList>
            <person name="Zhou Z."/>
            <person name="Liu Y."/>
            <person name="Xu W."/>
            <person name="Pan J."/>
            <person name="Luo Z.H."/>
            <person name="Li M."/>
        </authorList>
    </citation>
    <scope>NUCLEOTIDE SEQUENCE [LARGE SCALE GENOMIC DNA]</scope>
    <source>
        <strain evidence="3">SpSt-143</strain>
    </source>
</reference>
<accession>A0A7V2F4V9</accession>
<feature type="domain" description="Trehalase-like N-terminal" evidence="2">
    <location>
        <begin position="15"/>
        <end position="173"/>
    </location>
</feature>
<dbReference type="AlphaFoldDB" id="A0A7V2F4V9"/>
<evidence type="ECO:0000313" key="3">
    <source>
        <dbReference type="EMBL" id="HER94929.1"/>
    </source>
</evidence>
<evidence type="ECO:0000259" key="1">
    <source>
        <dbReference type="Pfam" id="PF00723"/>
    </source>
</evidence>
<dbReference type="Pfam" id="PF00723">
    <property type="entry name" value="Glyco_hydro_15"/>
    <property type="match status" value="1"/>
</dbReference>
<organism evidence="3">
    <name type="scientific">Rhodothermus marinus</name>
    <name type="common">Rhodothermus obamensis</name>
    <dbReference type="NCBI Taxonomy" id="29549"/>
    <lineage>
        <taxon>Bacteria</taxon>
        <taxon>Pseudomonadati</taxon>
        <taxon>Rhodothermota</taxon>
        <taxon>Rhodothermia</taxon>
        <taxon>Rhodothermales</taxon>
        <taxon>Rhodothermaceae</taxon>
        <taxon>Rhodothermus</taxon>
    </lineage>
</organism>
<feature type="domain" description="GH15-like" evidence="1">
    <location>
        <begin position="228"/>
        <end position="592"/>
    </location>
</feature>
<dbReference type="EMBL" id="DSGB01000001">
    <property type="protein sequence ID" value="HER94929.1"/>
    <property type="molecule type" value="Genomic_DNA"/>
</dbReference>
<keyword evidence="3" id="KW-0378">Hydrolase</keyword>
<proteinExistence type="predicted"/>
<dbReference type="InterPro" id="IPR045582">
    <property type="entry name" value="Trehalase-like_N"/>
</dbReference>
<dbReference type="InterPro" id="IPR012341">
    <property type="entry name" value="6hp_glycosidase-like_sf"/>
</dbReference>
<sequence length="605" mass="68480">MSTFSFDPQKLPTFKPLEAYGLIGDSRTAVLVGADGAIDWACLPDFDSPAQFAALLDPRAGCFAVCPTEPFQATQRYERGTNVLVTEFTTPKGTVRVRDFMPFIPRRKTPTAEIYRRLEGVAGRVELTIYFAPRFDYGSQIPSLTSSPYGVLASTEKETIALSTEVPLEIWDDYAIGQVCLEEGQDTYLVADWGATQVHPVAIYQGDRRLWQVRTFWRNWIDRLSYHGRYRDAVERSLLTLKLLIYEPTGAIIAAPTTSLPEWPGGPRNWDYRFSWVRDSAFILRALFQAGYIEEGTAYLDWLLGQVLEGGPLQVLYGIRGERYLPERTLPLRGYLDSQPVRIGNEAVEQFQLDIYGSLLDAALRYDQQGGALTIIEWERLQALTEEVRQRWREPDSGIWEARSGAFHYTYSKVWAWVALTRATQLARRLGAADAPVDVWQREAAKIRREVLTKAWNPKVGAFTQYYGSEALDASLLIMPLVGFLPASDERVQQTLQRCLERLAAGPFPLLYRYLNDDGIEGPEGAFLLPSFWLVEVLALSGQLQRARIALDRLLGLQSPLGLYAEEVHPETQQLLGNFPQGFSHLGLINAVFRLQEIQRLHEGW</sequence>
<dbReference type="GO" id="GO:0015927">
    <property type="term" value="F:trehalase activity"/>
    <property type="evidence" value="ECO:0007669"/>
    <property type="project" value="TreeGrafter"/>
</dbReference>
<protein>
    <submittedName>
        <fullName evidence="3">Glycoside hydrolase family 15 protein</fullName>
    </submittedName>
</protein>
<dbReference type="GO" id="GO:0005993">
    <property type="term" value="P:trehalose catabolic process"/>
    <property type="evidence" value="ECO:0007669"/>
    <property type="project" value="TreeGrafter"/>
</dbReference>
<dbReference type="InterPro" id="IPR008928">
    <property type="entry name" value="6-hairpin_glycosidase_sf"/>
</dbReference>
<dbReference type="Pfam" id="PF19291">
    <property type="entry name" value="TREH_N"/>
    <property type="match status" value="1"/>
</dbReference>
<name>A0A7V2F4V9_RHOMR</name>
<comment type="caution">
    <text evidence="3">The sequence shown here is derived from an EMBL/GenBank/DDBJ whole genome shotgun (WGS) entry which is preliminary data.</text>
</comment>
<dbReference type="PANTHER" id="PTHR31616">
    <property type="entry name" value="TREHALASE"/>
    <property type="match status" value="1"/>
</dbReference>
<evidence type="ECO:0000259" key="2">
    <source>
        <dbReference type="Pfam" id="PF19291"/>
    </source>
</evidence>
<gene>
    <name evidence="3" type="ORF">ENO59_00185</name>
</gene>